<dbReference type="GO" id="GO:0110085">
    <property type="term" value="C:mitotic actomyosin contractile ring"/>
    <property type="evidence" value="ECO:0007669"/>
    <property type="project" value="TreeGrafter"/>
</dbReference>
<dbReference type="Pfam" id="PF00307">
    <property type="entry name" value="CH"/>
    <property type="match status" value="1"/>
</dbReference>
<dbReference type="GO" id="GO:0005516">
    <property type="term" value="F:calmodulin binding"/>
    <property type="evidence" value="ECO:0007669"/>
    <property type="project" value="TreeGrafter"/>
</dbReference>
<dbReference type="SMART" id="SM00323">
    <property type="entry name" value="RasGAP"/>
    <property type="match status" value="1"/>
</dbReference>
<dbReference type="InterPro" id="IPR001715">
    <property type="entry name" value="CH_dom"/>
</dbReference>
<sequence>MNETLNEATDVTGLHGRKKLEKGTAKDSNWMDAERKNLQAYEYLCHIGEAKEWIEACTKETIASIETLEEELRNGIVLAKLARSFNSKSVGKIFEDRSKLQFRHSDNINFLLTAMRATGLPEVFIFETLDLYEKKNIPKVIYCIHALSHLLARLGLAPHIKNLVGKLKFTDEQLDATNKSLEQAGVAMPAFSNIATALEKELPPLTEEEMRRQYLEQNMAKILKCQAFAKGQQAKKKLAELRQINMQKRKAEADYQKKVVICQAEVRMHQARKAFLTRQKYWQQNKKAVIYTQAAWRGLVARRAYKERIERFKAGEGAIIKAQAIYRGKKARQAYNQRKQFYKDHLESIIKIQSMWKARHMEKAYKSISSLNNPPVSILQEFLHLLDDSDNDFEEELELEKLRQLVVKMIRDNIQTDSEVGELDVKISLLVKNRISLEEVVHSTTKKKKQALSEIALNENQSNPFSLKGGDKETRQKLEFYGQLFYLIQTQPVYLAKLLFSMNKKSGGTVTKLLENIVLALYGYAQNNREEYLFLNLIKECIHIEIEDISNIGEFWRANPLFIKLLLHYTRGAKERQFLRDLLQPLVKIVLHNSTLELETDVMLIYKALIRDEESQTGEKSKRSPDVTPQQAAQDPEVQKIQSAHFAKLQEITDQYLEAIIASLPKLPYGLRCIGMVLKETLKKKFPGNDDEINKIVGNLIYYRYLNPAIIAPEAFDVIEANISPIQRRNLADVAKTIHQISVNKLFPQDGTHMDQMNSYLAKSSKKLSNFFKDVSSNVLTAEEQFCTDGTIDVGSGQKLSIYISPNEILQVHRHILDNLDDLTKDKNDPFRQILNDLGTPPPAELDRPHGGEINLVLTNRINNLTDEDKNVRVKTRLNETKRLVLAIIRIQSGKNLQDILETPTTSREEDLFTELQNRETQRQQEKKEIIEKRQILDGIAASSVSLNTSPLGGVAKSDVDLNPKQLSKSDGMFKSENALSSSSNNTLYRGGDGTSLTFAQLKKKAKENLVLLEEDGAVKKSTHYQDLLNLIARDMLNKHRRRSQRSREISTLKNTLKNLEEKKGYLEDQKKSYHDYINACISQLGNKKGKGKKTPLPFTRQYYHMRELQKTGKVPKFGSFKWTADQLQKKGVLISVDDYGPRQYKQITLTISSDEAGVFKVGASFLGISLPEQMELRLEDLLQSQYNGVQVMTLFDMAKVNLLLSDFNKRSTYIGSTPNPVRRIRQHNGELKGGAYKTSKNRPWKMILVVYGFQNKIQALQFEWAWQNPNLSRSSSNDNLPTNLQIKKAHPKPTKSARYGLKNNIAALCHLLKSERFNRLPLKVNFFESELEKIFDLHYFSPIQSDIMSDSSSDFESSEDEDGKKFPLHLWKGYLNDLTELPIKTKSEISNNGSGSCGICSKSFENSSVVLRCFDANEDAQLNERKSRCCSFKSHLICLAELFLKKEEENLNFLHSKIRHKKKLKNLNFYKSDQLLPSRGECPICSKNLIWGDLMKQSNLQKQVDIDGCSSDEERVEFSNFDPNDYFSTSLQVSSQLEAVNNVLDDLSLKSIDQGK</sequence>
<dbReference type="SUPFAM" id="SSF48350">
    <property type="entry name" value="GTPase activation domain, GAP"/>
    <property type="match status" value="1"/>
</dbReference>
<dbReference type="SUPFAM" id="SSF143885">
    <property type="entry name" value="RGC domain-like"/>
    <property type="match status" value="1"/>
</dbReference>
<dbReference type="EMBL" id="JADGJW010000038">
    <property type="protein sequence ID" value="KAJ3226346.1"/>
    <property type="molecule type" value="Genomic_DNA"/>
</dbReference>
<feature type="domain" description="Ras-GAP" evidence="9">
    <location>
        <begin position="516"/>
        <end position="743"/>
    </location>
</feature>
<keyword evidence="4 6" id="KW-0233">DNA recombination</keyword>
<keyword evidence="1 6" id="KW-0540">Nuclease</keyword>
<keyword evidence="7" id="KW-0175">Coiled coil</keyword>
<accession>A0AAD5Y3C7</accession>
<dbReference type="Pfam" id="PF00616">
    <property type="entry name" value="RasGAP"/>
    <property type="match status" value="1"/>
</dbReference>
<dbReference type="GO" id="GO:0051015">
    <property type="term" value="F:actin filament binding"/>
    <property type="evidence" value="ECO:0007669"/>
    <property type="project" value="TreeGrafter"/>
</dbReference>
<proteinExistence type="inferred from homology"/>
<evidence type="ECO:0000313" key="12">
    <source>
        <dbReference type="EMBL" id="KAJ3226346.1"/>
    </source>
</evidence>
<dbReference type="InterPro" id="IPR013083">
    <property type="entry name" value="Znf_RING/FYVE/PHD"/>
</dbReference>
<dbReference type="InterPro" id="IPR001936">
    <property type="entry name" value="RasGAP_dom"/>
</dbReference>
<comment type="similarity">
    <text evidence="6">Belongs to the SLX1 family.</text>
</comment>
<gene>
    <name evidence="12" type="ORF">HK099_005054</name>
</gene>
<evidence type="ECO:0000256" key="1">
    <source>
        <dbReference type="ARBA" id="ARBA00022722"/>
    </source>
</evidence>
<feature type="region of interest" description="Disordered" evidence="8">
    <location>
        <begin position="1"/>
        <end position="20"/>
    </location>
</feature>
<dbReference type="PROSITE" id="PS50096">
    <property type="entry name" value="IQ"/>
    <property type="match status" value="3"/>
</dbReference>
<evidence type="ECO:0000259" key="10">
    <source>
        <dbReference type="PROSITE" id="PS50021"/>
    </source>
</evidence>
<dbReference type="SUPFAM" id="SSF47576">
    <property type="entry name" value="Calponin-homology domain, CH-domain"/>
    <property type="match status" value="1"/>
</dbReference>
<dbReference type="SMART" id="SM00033">
    <property type="entry name" value="CH"/>
    <property type="match status" value="1"/>
</dbReference>
<evidence type="ECO:0000256" key="4">
    <source>
        <dbReference type="ARBA" id="ARBA00023172"/>
    </source>
</evidence>
<dbReference type="InterPro" id="IPR023152">
    <property type="entry name" value="RasGAP_CS"/>
</dbReference>
<dbReference type="CDD" id="cd10455">
    <property type="entry name" value="GIY-YIG_SLX1"/>
    <property type="match status" value="1"/>
</dbReference>
<dbReference type="Pfam" id="PF01541">
    <property type="entry name" value="GIY-YIG"/>
    <property type="match status" value="1"/>
</dbReference>
<feature type="region of interest" description="Disordered" evidence="8">
    <location>
        <begin position="616"/>
        <end position="635"/>
    </location>
</feature>
<dbReference type="GO" id="GO:0005096">
    <property type="term" value="F:GTPase activator activity"/>
    <property type="evidence" value="ECO:0007669"/>
    <property type="project" value="TreeGrafter"/>
</dbReference>
<dbReference type="InterPro" id="IPR035901">
    <property type="entry name" value="GIY-YIG_endonuc_sf"/>
</dbReference>
<comment type="cofactor">
    <cofactor evidence="6">
        <name>a divalent metal cation</name>
        <dbReference type="ChEBI" id="CHEBI:60240"/>
    </cofactor>
</comment>
<dbReference type="SUPFAM" id="SSF82771">
    <property type="entry name" value="GIY-YIG endonuclease"/>
    <property type="match status" value="1"/>
</dbReference>
<dbReference type="SMART" id="SM00015">
    <property type="entry name" value="IQ"/>
    <property type="match status" value="5"/>
</dbReference>
<evidence type="ECO:0000256" key="7">
    <source>
        <dbReference type="SAM" id="Coils"/>
    </source>
</evidence>
<dbReference type="PROSITE" id="PS50164">
    <property type="entry name" value="GIY_YIG"/>
    <property type="match status" value="1"/>
</dbReference>
<organism evidence="12 13">
    <name type="scientific">Clydaea vesicula</name>
    <dbReference type="NCBI Taxonomy" id="447962"/>
    <lineage>
        <taxon>Eukaryota</taxon>
        <taxon>Fungi</taxon>
        <taxon>Fungi incertae sedis</taxon>
        <taxon>Chytridiomycota</taxon>
        <taxon>Chytridiomycota incertae sedis</taxon>
        <taxon>Chytridiomycetes</taxon>
        <taxon>Lobulomycetales</taxon>
        <taxon>Lobulomycetaceae</taxon>
        <taxon>Clydaea</taxon>
    </lineage>
</organism>
<keyword evidence="13" id="KW-1185">Reference proteome</keyword>
<dbReference type="Gene3D" id="3.40.1440.10">
    <property type="entry name" value="GIY-YIG endonuclease"/>
    <property type="match status" value="1"/>
</dbReference>
<evidence type="ECO:0000256" key="2">
    <source>
        <dbReference type="ARBA" id="ARBA00022759"/>
    </source>
</evidence>
<evidence type="ECO:0000259" key="9">
    <source>
        <dbReference type="PROSITE" id="PS50018"/>
    </source>
</evidence>
<dbReference type="InterPro" id="IPR036872">
    <property type="entry name" value="CH_dom_sf"/>
</dbReference>
<evidence type="ECO:0000256" key="3">
    <source>
        <dbReference type="ARBA" id="ARBA00022801"/>
    </source>
</evidence>
<name>A0AAD5Y3C7_9FUNG</name>
<dbReference type="Proteomes" id="UP001211065">
    <property type="component" value="Unassembled WGS sequence"/>
</dbReference>
<comment type="function">
    <text evidence="6">Catalytic subunit of the SLX1-SLX4 structure-specific endonuclease that resolves DNA secondary structures generated during DNA repair and recombination. Has endonuclease activity towards branched DNA substrates, introducing single-strand cuts in duplex DNA close to junctions with ss-DNA.</text>
</comment>
<dbReference type="PANTHER" id="PTHR14149:SF14">
    <property type="entry name" value="CALPONIN-HOMOLOGY (CH) DOMAIN-CONTAINING PROTEIN"/>
    <property type="match status" value="1"/>
</dbReference>
<dbReference type="GO" id="GO:0033557">
    <property type="term" value="C:Slx1-Slx4 complex"/>
    <property type="evidence" value="ECO:0007669"/>
    <property type="project" value="UniProtKB-UniRule"/>
</dbReference>
<keyword evidence="5 6" id="KW-0539">Nucleus</keyword>
<keyword evidence="3 6" id="KW-0378">Hydrolase</keyword>
<feature type="compositionally biased region" description="Basic and acidic residues" evidence="8">
    <location>
        <begin position="616"/>
        <end position="625"/>
    </location>
</feature>
<comment type="subunit">
    <text evidence="6">Forms a heterodimer with SLX4.</text>
</comment>
<dbReference type="PROSITE" id="PS00509">
    <property type="entry name" value="RAS_GTPASE_ACTIV_1"/>
    <property type="match status" value="1"/>
</dbReference>
<dbReference type="PANTHER" id="PTHR14149">
    <property type="entry name" value="RAS GTPASE-ACTIVATING PROTEIN WITH IQ MOTIF"/>
    <property type="match status" value="1"/>
</dbReference>
<dbReference type="GO" id="GO:1903479">
    <property type="term" value="P:mitotic actomyosin contractile ring assembly actin filament organization"/>
    <property type="evidence" value="ECO:0007669"/>
    <property type="project" value="TreeGrafter"/>
</dbReference>
<dbReference type="InterPro" id="IPR000305">
    <property type="entry name" value="GIY-YIG_endonuc"/>
</dbReference>
<dbReference type="InterPro" id="IPR008936">
    <property type="entry name" value="Rho_GTPase_activation_prot"/>
</dbReference>
<dbReference type="InterPro" id="IPR000593">
    <property type="entry name" value="RasGAP_C"/>
</dbReference>
<evidence type="ECO:0000313" key="13">
    <source>
        <dbReference type="Proteomes" id="UP001211065"/>
    </source>
</evidence>
<comment type="caution">
    <text evidence="6">Lacks conserved residue(s) required for the propagation of feature annotation.</text>
</comment>
<keyword evidence="6" id="KW-0227">DNA damage</keyword>
<evidence type="ECO:0000259" key="11">
    <source>
        <dbReference type="PROSITE" id="PS50164"/>
    </source>
</evidence>
<evidence type="ECO:0000256" key="6">
    <source>
        <dbReference type="HAMAP-Rule" id="MF_03100"/>
    </source>
</evidence>
<keyword evidence="6" id="KW-0234">DNA repair</keyword>
<dbReference type="Gene3D" id="1.10.418.10">
    <property type="entry name" value="Calponin-like domain"/>
    <property type="match status" value="1"/>
</dbReference>
<dbReference type="Pfam" id="PF00612">
    <property type="entry name" value="IQ"/>
    <property type="match status" value="3"/>
</dbReference>
<reference evidence="12" key="1">
    <citation type="submission" date="2020-05" db="EMBL/GenBank/DDBJ databases">
        <title>Phylogenomic resolution of chytrid fungi.</title>
        <authorList>
            <person name="Stajich J.E."/>
            <person name="Amses K."/>
            <person name="Simmons R."/>
            <person name="Seto K."/>
            <person name="Myers J."/>
            <person name="Bonds A."/>
            <person name="Quandt C.A."/>
            <person name="Barry K."/>
            <person name="Liu P."/>
            <person name="Grigoriev I."/>
            <person name="Longcore J.E."/>
            <person name="James T.Y."/>
        </authorList>
    </citation>
    <scope>NUCLEOTIDE SEQUENCE</scope>
    <source>
        <strain evidence="12">JEL0476</strain>
    </source>
</reference>
<dbReference type="InterPro" id="IPR027520">
    <property type="entry name" value="Slx1"/>
</dbReference>
<protein>
    <submittedName>
        <fullName evidence="12">Uncharacterized protein</fullName>
    </submittedName>
</protein>
<feature type="coiled-coil region" evidence="7">
    <location>
        <begin position="1043"/>
        <end position="1070"/>
    </location>
</feature>
<dbReference type="InterPro" id="IPR000048">
    <property type="entry name" value="IQ_motif_EF-hand-BS"/>
</dbReference>
<dbReference type="PROSITE" id="PS50018">
    <property type="entry name" value="RAS_GTPASE_ACTIV_2"/>
    <property type="match status" value="1"/>
</dbReference>
<dbReference type="GO" id="GO:0017108">
    <property type="term" value="F:5'-flap endonuclease activity"/>
    <property type="evidence" value="ECO:0007669"/>
    <property type="project" value="InterPro"/>
</dbReference>
<dbReference type="Pfam" id="PF03836">
    <property type="entry name" value="RasGAP_C"/>
    <property type="match status" value="1"/>
</dbReference>
<evidence type="ECO:0000256" key="8">
    <source>
        <dbReference type="SAM" id="MobiDB-lite"/>
    </source>
</evidence>
<comment type="subcellular location">
    <subcellularLocation>
        <location evidence="6">Nucleus</location>
    </subcellularLocation>
</comment>
<dbReference type="GO" id="GO:0006281">
    <property type="term" value="P:DNA repair"/>
    <property type="evidence" value="ECO:0007669"/>
    <property type="project" value="UniProtKB-UniRule"/>
</dbReference>
<feature type="domain" description="GIY-YIG" evidence="11">
    <location>
        <begin position="1197"/>
        <end position="1279"/>
    </location>
</feature>
<dbReference type="HAMAP" id="MF_03100">
    <property type="entry name" value="Endonuc_su_Slx1"/>
    <property type="match status" value="1"/>
</dbReference>
<keyword evidence="2 6" id="KW-0255">Endonuclease</keyword>
<dbReference type="GO" id="GO:0006310">
    <property type="term" value="P:DNA recombination"/>
    <property type="evidence" value="ECO:0007669"/>
    <property type="project" value="UniProtKB-UniRule"/>
</dbReference>
<dbReference type="Gene3D" id="3.30.40.10">
    <property type="entry name" value="Zinc/RING finger domain, C3HC4 (zinc finger)"/>
    <property type="match status" value="1"/>
</dbReference>
<dbReference type="Gene3D" id="1.10.506.10">
    <property type="entry name" value="GTPase Activation - p120gap, domain 1"/>
    <property type="match status" value="1"/>
</dbReference>
<evidence type="ECO:0000256" key="5">
    <source>
        <dbReference type="ARBA" id="ARBA00023242"/>
    </source>
</evidence>
<dbReference type="PROSITE" id="PS50021">
    <property type="entry name" value="CH"/>
    <property type="match status" value="1"/>
</dbReference>
<comment type="caution">
    <text evidence="12">The sequence shown here is derived from an EMBL/GenBank/DDBJ whole genome shotgun (WGS) entry which is preliminary data.</text>
</comment>
<dbReference type="CDD" id="cd21206">
    <property type="entry name" value="CH_IQGAP"/>
    <property type="match status" value="1"/>
</dbReference>
<feature type="domain" description="Calponin-homology (CH)" evidence="10">
    <location>
        <begin position="44"/>
        <end position="151"/>
    </location>
</feature>